<keyword evidence="4" id="KW-0564">Palmitate</keyword>
<dbReference type="Pfam" id="PF03180">
    <property type="entry name" value="Lipoprotein_9"/>
    <property type="match status" value="1"/>
</dbReference>
<keyword evidence="2" id="KW-0732">Signal</keyword>
<comment type="subcellular location">
    <subcellularLocation>
        <location evidence="1">Membrane</location>
        <topology evidence="1">Lipid-anchor</topology>
    </subcellularLocation>
</comment>
<gene>
    <name evidence="8" type="ORF">SAMN02746089_01580</name>
</gene>
<evidence type="ECO:0000256" key="1">
    <source>
        <dbReference type="ARBA" id="ARBA00004635"/>
    </source>
</evidence>
<accession>A0A1M5A8D8</accession>
<evidence type="ECO:0000256" key="7">
    <source>
        <dbReference type="PIRSR" id="PIRSR002854-1"/>
    </source>
</evidence>
<organism evidence="8 9">
    <name type="scientific">Caldanaerobius fijiensis DSM 17918</name>
    <dbReference type="NCBI Taxonomy" id="1121256"/>
    <lineage>
        <taxon>Bacteria</taxon>
        <taxon>Bacillati</taxon>
        <taxon>Bacillota</taxon>
        <taxon>Clostridia</taxon>
        <taxon>Thermoanaerobacterales</taxon>
        <taxon>Thermoanaerobacteraceae</taxon>
        <taxon>Caldanaerobius</taxon>
    </lineage>
</organism>
<dbReference type="AlphaFoldDB" id="A0A1M5A8D8"/>
<evidence type="ECO:0000256" key="2">
    <source>
        <dbReference type="ARBA" id="ARBA00022729"/>
    </source>
</evidence>
<dbReference type="Gene3D" id="3.40.190.10">
    <property type="entry name" value="Periplasmic binding protein-like II"/>
    <property type="match status" value="2"/>
</dbReference>
<keyword evidence="3" id="KW-0472">Membrane</keyword>
<dbReference type="RefSeq" id="WP_073343684.1">
    <property type="nucleotide sequence ID" value="NZ_FQVH01000016.1"/>
</dbReference>
<keyword evidence="5 6" id="KW-0449">Lipoprotein</keyword>
<dbReference type="GO" id="GO:0016020">
    <property type="term" value="C:membrane"/>
    <property type="evidence" value="ECO:0007669"/>
    <property type="project" value="UniProtKB-SubCell"/>
</dbReference>
<dbReference type="PROSITE" id="PS51257">
    <property type="entry name" value="PROKAR_LIPOPROTEIN"/>
    <property type="match status" value="1"/>
</dbReference>
<evidence type="ECO:0000256" key="5">
    <source>
        <dbReference type="ARBA" id="ARBA00023288"/>
    </source>
</evidence>
<keyword evidence="9" id="KW-1185">Reference proteome</keyword>
<reference evidence="8 9" key="1">
    <citation type="submission" date="2016-11" db="EMBL/GenBank/DDBJ databases">
        <authorList>
            <person name="Jaros S."/>
            <person name="Januszkiewicz K."/>
            <person name="Wedrychowicz H."/>
        </authorList>
    </citation>
    <scope>NUCLEOTIDE SEQUENCE [LARGE SCALE GENOMIC DNA]</scope>
    <source>
        <strain evidence="8 9">DSM 17918</strain>
    </source>
</reference>
<evidence type="ECO:0000256" key="6">
    <source>
        <dbReference type="PIRNR" id="PIRNR002854"/>
    </source>
</evidence>
<dbReference type="STRING" id="1121256.SAMN02746089_01580"/>
<proteinExistence type="inferred from homology"/>
<dbReference type="PIRSF" id="PIRSF002854">
    <property type="entry name" value="MetQ"/>
    <property type="match status" value="1"/>
</dbReference>
<dbReference type="SUPFAM" id="SSF53850">
    <property type="entry name" value="Periplasmic binding protein-like II"/>
    <property type="match status" value="1"/>
</dbReference>
<evidence type="ECO:0000256" key="4">
    <source>
        <dbReference type="ARBA" id="ARBA00023139"/>
    </source>
</evidence>
<dbReference type="EMBL" id="FQVH01000016">
    <property type="protein sequence ID" value="SHF26415.1"/>
    <property type="molecule type" value="Genomic_DNA"/>
</dbReference>
<evidence type="ECO:0000313" key="8">
    <source>
        <dbReference type="EMBL" id="SHF26415.1"/>
    </source>
</evidence>
<dbReference type="OrthoDB" id="9812878at2"/>
<name>A0A1M5A8D8_9THEO</name>
<dbReference type="Proteomes" id="UP000184088">
    <property type="component" value="Unassembled WGS sequence"/>
</dbReference>
<comment type="similarity">
    <text evidence="6">Belongs to the nlpA lipoprotein family.</text>
</comment>
<dbReference type="PANTHER" id="PTHR30429">
    <property type="entry name" value="D-METHIONINE-BINDING LIPOPROTEIN METQ"/>
    <property type="match status" value="1"/>
</dbReference>
<evidence type="ECO:0000313" key="9">
    <source>
        <dbReference type="Proteomes" id="UP000184088"/>
    </source>
</evidence>
<sequence length="286" mass="31502">MKKFLSIFLVLYLVLFLITGCVNKTTAGSGSNSSSSTNNAANNKSKTEVVLKVGASPVPHAEILAFVKPMLEKQGIKLEIQEMTDYVTPNEAVYDKQLDANFFQHKPYLDEFNKEKGTNLVAVTKVHIEPMGLYSTKIKKISQLRDGATIAIPNDPTNSGRALLLLQKYNIIKLRKGAPLTATQKDIVDNPKHIKFQELDAAQLPRVLQDVDGAIINGNYALDAKLNPLKDALIIEDKDSPYANILVTRPDNKDNPAIKALAKALNSPEVKKFIEDKYKGAIVPAF</sequence>
<feature type="lipid moiety-binding region" description="S-diacylglycerol cysteine" evidence="7">
    <location>
        <position position="21"/>
    </location>
</feature>
<protein>
    <recommendedName>
        <fullName evidence="6">Lipoprotein</fullName>
    </recommendedName>
</protein>
<evidence type="ECO:0000256" key="3">
    <source>
        <dbReference type="ARBA" id="ARBA00023136"/>
    </source>
</evidence>
<dbReference type="InterPro" id="IPR004872">
    <property type="entry name" value="Lipoprotein_NlpA"/>
</dbReference>
<dbReference type="NCBIfam" id="TIGR00363">
    <property type="entry name" value="MetQ/NlpA family lipoprotein"/>
    <property type="match status" value="1"/>
</dbReference>
<dbReference type="PANTHER" id="PTHR30429:SF0">
    <property type="entry name" value="METHIONINE-BINDING LIPOPROTEIN METQ"/>
    <property type="match status" value="1"/>
</dbReference>
<dbReference type="CDD" id="cd13597">
    <property type="entry name" value="PBP2_lipoprotein_Tp32"/>
    <property type="match status" value="1"/>
</dbReference>